<dbReference type="InterPro" id="IPR036873">
    <property type="entry name" value="Rhodanese-like_dom_sf"/>
</dbReference>
<dbReference type="InterPro" id="IPR035985">
    <property type="entry name" value="Ubiquitin-activating_enz"/>
</dbReference>
<keyword evidence="3" id="KW-1185">Reference proteome</keyword>
<comment type="caution">
    <text evidence="2">The sequence shown here is derived from an EMBL/GenBank/DDBJ whole genome shotgun (WGS) entry which is preliminary data.</text>
</comment>
<dbReference type="SMART" id="SM00450">
    <property type="entry name" value="RHOD"/>
    <property type="match status" value="1"/>
</dbReference>
<name>A0ABV8PJ66_9FLAO</name>
<dbReference type="CDD" id="cd00757">
    <property type="entry name" value="ThiF_MoeB_HesA_family"/>
    <property type="match status" value="1"/>
</dbReference>
<evidence type="ECO:0000313" key="3">
    <source>
        <dbReference type="Proteomes" id="UP001595841"/>
    </source>
</evidence>
<gene>
    <name evidence="2" type="ORF">ACFOWS_08870</name>
</gene>
<dbReference type="GO" id="GO:0016779">
    <property type="term" value="F:nucleotidyltransferase activity"/>
    <property type="evidence" value="ECO:0007669"/>
    <property type="project" value="UniProtKB-KW"/>
</dbReference>
<dbReference type="EMBL" id="JBHSCL010000004">
    <property type="protein sequence ID" value="MFC4220244.1"/>
    <property type="molecule type" value="Genomic_DNA"/>
</dbReference>
<reference evidence="3" key="1">
    <citation type="journal article" date="2019" name="Int. J. Syst. Evol. Microbiol.">
        <title>The Global Catalogue of Microorganisms (GCM) 10K type strain sequencing project: providing services to taxonomists for standard genome sequencing and annotation.</title>
        <authorList>
            <consortium name="The Broad Institute Genomics Platform"/>
            <consortium name="The Broad Institute Genome Sequencing Center for Infectious Disease"/>
            <person name="Wu L."/>
            <person name="Ma J."/>
        </authorList>
    </citation>
    <scope>NUCLEOTIDE SEQUENCE [LARGE SCALE GENOMIC DNA]</scope>
    <source>
        <strain evidence="3">CGMCC 1.15774</strain>
    </source>
</reference>
<dbReference type="RefSeq" id="WP_379763639.1">
    <property type="nucleotide sequence ID" value="NZ_JBHSCL010000004.1"/>
</dbReference>
<protein>
    <submittedName>
        <fullName evidence="2">ThiF family adenylyltransferase</fullName>
    </submittedName>
</protein>
<dbReference type="InterPro" id="IPR001763">
    <property type="entry name" value="Rhodanese-like_dom"/>
</dbReference>
<sequence>MSRYARQTQLKDFGPEGQQKLSQSKVLVVGLGGLGLPVLQYLNAMGVGTLGLLDQDVVEHHNLQRQVLYTEQDVGRQKLEVVHEKLSAQNSQTHFKLYDTFLTKDNALEIIKDYNLVIDATDNFPTRYLINDACVLLKKPFVYGALHSFEGHVSVFNYKNGPTYRCLYPNMPNAEEVPNCNENGVLGVIPGIIGTFQALEAIKILTGIGEVLSGKLLLFDGLSQRSTQIGFKLNPKNLELKKLQDFYEPLDCDVAPTITAEDFQSLLESKNTLTLIDVRTEEEFCERNLKEAINIPLDKLELSSLHITSVDEVYVICQSGKRSEIAAKQLQDQYPNKQFITILGGMNKIASLCP</sequence>
<proteinExistence type="predicted"/>
<dbReference type="PROSITE" id="PS50206">
    <property type="entry name" value="RHODANESE_3"/>
    <property type="match status" value="1"/>
</dbReference>
<evidence type="ECO:0000259" key="1">
    <source>
        <dbReference type="PROSITE" id="PS50206"/>
    </source>
</evidence>
<keyword evidence="2" id="KW-0808">Transferase</keyword>
<dbReference type="Pfam" id="PF00899">
    <property type="entry name" value="ThiF"/>
    <property type="match status" value="1"/>
</dbReference>
<dbReference type="Proteomes" id="UP001595841">
    <property type="component" value="Unassembled WGS sequence"/>
</dbReference>
<feature type="domain" description="Rhodanese" evidence="1">
    <location>
        <begin position="269"/>
        <end position="354"/>
    </location>
</feature>
<dbReference type="SUPFAM" id="SSF69572">
    <property type="entry name" value="Activating enzymes of the ubiquitin-like proteins"/>
    <property type="match status" value="1"/>
</dbReference>
<organism evidence="2 3">
    <name type="scientific">Flagellimonas marina</name>
    <dbReference type="NCBI Taxonomy" id="1775168"/>
    <lineage>
        <taxon>Bacteria</taxon>
        <taxon>Pseudomonadati</taxon>
        <taxon>Bacteroidota</taxon>
        <taxon>Flavobacteriia</taxon>
        <taxon>Flavobacteriales</taxon>
        <taxon>Flavobacteriaceae</taxon>
        <taxon>Flagellimonas</taxon>
    </lineage>
</organism>
<keyword evidence="2" id="KW-0548">Nucleotidyltransferase</keyword>
<accession>A0ABV8PJ66</accession>
<dbReference type="InterPro" id="IPR045886">
    <property type="entry name" value="ThiF/MoeB/HesA"/>
</dbReference>
<evidence type="ECO:0000313" key="2">
    <source>
        <dbReference type="EMBL" id="MFC4220244.1"/>
    </source>
</evidence>
<dbReference type="PANTHER" id="PTHR10953:SF102">
    <property type="entry name" value="ADENYLYLTRANSFERASE AND SULFURTRANSFERASE MOCS3"/>
    <property type="match status" value="1"/>
</dbReference>
<dbReference type="Pfam" id="PF00581">
    <property type="entry name" value="Rhodanese"/>
    <property type="match status" value="1"/>
</dbReference>
<dbReference type="InterPro" id="IPR000594">
    <property type="entry name" value="ThiF_NAD_FAD-bd"/>
</dbReference>
<dbReference type="Gene3D" id="3.40.50.720">
    <property type="entry name" value="NAD(P)-binding Rossmann-like Domain"/>
    <property type="match status" value="1"/>
</dbReference>
<dbReference type="Gene3D" id="3.40.250.10">
    <property type="entry name" value="Rhodanese-like domain"/>
    <property type="match status" value="1"/>
</dbReference>
<dbReference type="PANTHER" id="PTHR10953">
    <property type="entry name" value="UBIQUITIN-ACTIVATING ENZYME E1"/>
    <property type="match status" value="1"/>
</dbReference>